<dbReference type="OrthoDB" id="415706at2759"/>
<dbReference type="Pfam" id="PF00350">
    <property type="entry name" value="Dynamin_N"/>
    <property type="match status" value="1"/>
</dbReference>
<evidence type="ECO:0000313" key="6">
    <source>
        <dbReference type="Proteomes" id="UP000281677"/>
    </source>
</evidence>
<evidence type="ECO:0000259" key="3">
    <source>
        <dbReference type="PROSITE" id="PS51388"/>
    </source>
</evidence>
<dbReference type="PANTHER" id="PTHR11566">
    <property type="entry name" value="DYNAMIN"/>
    <property type="match status" value="1"/>
</dbReference>
<dbReference type="EMBL" id="QWIT01000100">
    <property type="protein sequence ID" value="RMZ31391.1"/>
    <property type="molecule type" value="Genomic_DNA"/>
</dbReference>
<dbReference type="InterPro" id="IPR022812">
    <property type="entry name" value="Dynamin"/>
</dbReference>
<reference evidence="5 6" key="1">
    <citation type="journal article" date="2018" name="BMC Genomics">
        <title>Genomic evidence for intraspecific hybridization in a clonal and extremely halotolerant yeast.</title>
        <authorList>
            <person name="Gostincar C."/>
            <person name="Stajich J.E."/>
            <person name="Zupancic J."/>
            <person name="Zalar P."/>
            <person name="Gunde-Cimerman N."/>
        </authorList>
    </citation>
    <scope>NUCLEOTIDE SEQUENCE [LARGE SCALE GENOMIC DNA]</scope>
    <source>
        <strain evidence="5 6">EXF-120</strain>
    </source>
</reference>
<dbReference type="GO" id="GO:0006897">
    <property type="term" value="P:endocytosis"/>
    <property type="evidence" value="ECO:0007669"/>
    <property type="project" value="TreeGrafter"/>
</dbReference>
<dbReference type="GO" id="GO:0003924">
    <property type="term" value="F:GTPase activity"/>
    <property type="evidence" value="ECO:0007669"/>
    <property type="project" value="InterPro"/>
</dbReference>
<evidence type="ECO:0000259" key="4">
    <source>
        <dbReference type="PROSITE" id="PS51718"/>
    </source>
</evidence>
<protein>
    <recommendedName>
        <fullName evidence="7">GED domain-containing protein</fullName>
    </recommendedName>
</protein>
<dbReference type="GO" id="GO:0000266">
    <property type="term" value="P:mitochondrial fission"/>
    <property type="evidence" value="ECO:0007669"/>
    <property type="project" value="TreeGrafter"/>
</dbReference>
<evidence type="ECO:0000313" key="5">
    <source>
        <dbReference type="EMBL" id="RMZ31391.1"/>
    </source>
</evidence>
<accession>A0A3M7J0T3</accession>
<sequence length="721" mass="80446">MSERYGLGDTAMLEKVDKLFACGVGDLVNLPQIVVVGDQSSGKSSVLEGLIKKPIPRDSGLCTRFATQMVFRRAVEERVVVSIVPSLESSQEHRQNIEAWGREVADLDTNTFSKIMQEAHEQMGLIGEETTAIPRPTFSDDVLRLEISGPSQEHLSVIDVPGIFKIPTEGLTTKADIDLVRCMVRSYMENPRSVMLTVIPANVDVATQEIIELATDADPSGERTLGVFTKPDLVDRGAEPAVVSILNGHSRVMKLGWHIIRNPGQRELQDVHLDRDQLESIFFRSQSPWNGIDEAKVGIDSLRCRLKDILSSLIKKEFPKVKTEIRSRVTDARRLLASLGPERESSPDQMAYLTGIATEYQRLVSFALCANHGAHEAFEKHPSLRLAPAIVARMKTFSEDMATYGATYAFKTKMPEGWKNLPVTMLEDEENIGVAEVSLEGGRRFDSRVVDDHEDLVDIVPPVQSLPLPRSDGIHAWLRQVFQGNRGFELGTFNPSILGTTMRKQCSKWCDVSLGFVGDVITLVHRFVETALDATCPDQAVRQCLGSKLSEELLARYQTAIARSIFLLEVEHSDIPITMNHYFNDNLQKCRQENHNSKLKGMAFHNGSHGMVVRLEQAMETSHNMSNEEHAIEDIHHILFAYYKVSRKTFVDSICKQAIVHCLLTCEDSPLALFSPVYISRLPADVLQQVAGEATTVKRSRARLHKEIASLTEAMKNLIGP</sequence>
<evidence type="ECO:0008006" key="7">
    <source>
        <dbReference type="Google" id="ProtNLM"/>
    </source>
</evidence>
<dbReference type="InterPro" id="IPR027417">
    <property type="entry name" value="P-loop_NTPase"/>
</dbReference>
<dbReference type="GO" id="GO:0005739">
    <property type="term" value="C:mitochondrion"/>
    <property type="evidence" value="ECO:0007669"/>
    <property type="project" value="TreeGrafter"/>
</dbReference>
<keyword evidence="1" id="KW-0547">Nucleotide-binding</keyword>
<dbReference type="SUPFAM" id="SSF52540">
    <property type="entry name" value="P-loop containing nucleoside triphosphate hydrolases"/>
    <property type="match status" value="1"/>
</dbReference>
<name>A0A3M7J0T3_HORWE</name>
<evidence type="ECO:0000256" key="1">
    <source>
        <dbReference type="ARBA" id="ARBA00022741"/>
    </source>
</evidence>
<dbReference type="PROSITE" id="PS51718">
    <property type="entry name" value="G_DYNAMIN_2"/>
    <property type="match status" value="1"/>
</dbReference>
<dbReference type="FunFam" id="3.40.50.300:FF:001425">
    <property type="entry name" value="Dynamin GTPase, putative"/>
    <property type="match status" value="1"/>
</dbReference>
<dbReference type="AlphaFoldDB" id="A0A3M7J0T3"/>
<comment type="caution">
    <text evidence="5">The sequence shown here is derived from an EMBL/GenBank/DDBJ whole genome shotgun (WGS) entry which is preliminary data.</text>
</comment>
<dbReference type="PROSITE" id="PS51388">
    <property type="entry name" value="GED"/>
    <property type="match status" value="1"/>
</dbReference>
<evidence type="ECO:0000256" key="2">
    <source>
        <dbReference type="ARBA" id="ARBA00023134"/>
    </source>
</evidence>
<dbReference type="InterPro" id="IPR045063">
    <property type="entry name" value="Dynamin_N"/>
</dbReference>
<dbReference type="Pfam" id="PF01031">
    <property type="entry name" value="Dynamin_M"/>
    <property type="match status" value="1"/>
</dbReference>
<dbReference type="GO" id="GO:0048312">
    <property type="term" value="P:intracellular distribution of mitochondria"/>
    <property type="evidence" value="ECO:0007669"/>
    <property type="project" value="TreeGrafter"/>
</dbReference>
<dbReference type="PANTHER" id="PTHR11566:SF215">
    <property type="entry name" value="DYNAMIN GTPASE"/>
    <property type="match status" value="1"/>
</dbReference>
<dbReference type="GO" id="GO:0016020">
    <property type="term" value="C:membrane"/>
    <property type="evidence" value="ECO:0007669"/>
    <property type="project" value="TreeGrafter"/>
</dbReference>
<dbReference type="GO" id="GO:0005525">
    <property type="term" value="F:GTP binding"/>
    <property type="evidence" value="ECO:0007669"/>
    <property type="project" value="InterPro"/>
</dbReference>
<dbReference type="GO" id="GO:0005874">
    <property type="term" value="C:microtubule"/>
    <property type="evidence" value="ECO:0007669"/>
    <property type="project" value="TreeGrafter"/>
</dbReference>
<dbReference type="Gene3D" id="3.40.50.300">
    <property type="entry name" value="P-loop containing nucleotide triphosphate hydrolases"/>
    <property type="match status" value="1"/>
</dbReference>
<organism evidence="5 6">
    <name type="scientific">Hortaea werneckii</name>
    <name type="common">Black yeast</name>
    <name type="synonym">Cladosporium werneckii</name>
    <dbReference type="NCBI Taxonomy" id="91943"/>
    <lineage>
        <taxon>Eukaryota</taxon>
        <taxon>Fungi</taxon>
        <taxon>Dikarya</taxon>
        <taxon>Ascomycota</taxon>
        <taxon>Pezizomycotina</taxon>
        <taxon>Dothideomycetes</taxon>
        <taxon>Dothideomycetidae</taxon>
        <taxon>Mycosphaerellales</taxon>
        <taxon>Teratosphaeriaceae</taxon>
        <taxon>Hortaea</taxon>
    </lineage>
</organism>
<dbReference type="InterPro" id="IPR001401">
    <property type="entry name" value="Dynamin_GTPase"/>
</dbReference>
<feature type="domain" description="GED" evidence="3">
    <location>
        <begin position="632"/>
        <end position="721"/>
    </location>
</feature>
<dbReference type="SMART" id="SM00053">
    <property type="entry name" value="DYNc"/>
    <property type="match status" value="1"/>
</dbReference>
<dbReference type="GO" id="GO:0016559">
    <property type="term" value="P:peroxisome fission"/>
    <property type="evidence" value="ECO:0007669"/>
    <property type="project" value="TreeGrafter"/>
</dbReference>
<dbReference type="GO" id="GO:0008017">
    <property type="term" value="F:microtubule binding"/>
    <property type="evidence" value="ECO:0007669"/>
    <property type="project" value="TreeGrafter"/>
</dbReference>
<feature type="domain" description="Dynamin-type G" evidence="4">
    <location>
        <begin position="27"/>
        <end position="319"/>
    </location>
</feature>
<dbReference type="InterPro" id="IPR020850">
    <property type="entry name" value="GED_dom"/>
</dbReference>
<dbReference type="PRINTS" id="PR00195">
    <property type="entry name" value="DYNAMIN"/>
</dbReference>
<dbReference type="Gene3D" id="1.20.120.1240">
    <property type="entry name" value="Dynamin, middle domain"/>
    <property type="match status" value="1"/>
</dbReference>
<dbReference type="CDD" id="cd08771">
    <property type="entry name" value="DLP_1"/>
    <property type="match status" value="1"/>
</dbReference>
<proteinExistence type="predicted"/>
<dbReference type="Proteomes" id="UP000281677">
    <property type="component" value="Unassembled WGS sequence"/>
</dbReference>
<gene>
    <name evidence="5" type="ORF">D0859_04497</name>
</gene>
<keyword evidence="2" id="KW-0342">GTP-binding</keyword>
<dbReference type="InterPro" id="IPR030381">
    <property type="entry name" value="G_DYNAMIN_dom"/>
</dbReference>
<dbReference type="InterPro" id="IPR000375">
    <property type="entry name" value="Dynamin_stalk"/>
</dbReference>